<dbReference type="RefSeq" id="WP_101751569.1">
    <property type="nucleotide sequence ID" value="NZ_CP025430.1"/>
</dbReference>
<dbReference type="AlphaFoldDB" id="A0A2H5EW51"/>
<dbReference type="InterPro" id="IPR043605">
    <property type="entry name" value="DUF883_C"/>
</dbReference>
<evidence type="ECO:0000256" key="1">
    <source>
        <dbReference type="SAM" id="MobiDB-lite"/>
    </source>
</evidence>
<evidence type="ECO:0000256" key="2">
    <source>
        <dbReference type="SAM" id="Phobius"/>
    </source>
</evidence>
<dbReference type="PANTHER" id="PTHR35893:SF3">
    <property type="entry name" value="INNER MEMBRANE PROTEIN"/>
    <property type="match status" value="1"/>
</dbReference>
<reference evidence="4 5" key="1">
    <citation type="journal article" date="2013" name="Antonie Van Leeuwenhoek">
        <title>Paracoccus zhejiangensis sp. nov., isolated from activated sludge in wastewater-treatment system.</title>
        <authorList>
            <person name="Wu Z.G."/>
            <person name="Zhang D.F."/>
            <person name="Liu Y.L."/>
            <person name="Wang F."/>
            <person name="Jiang X."/>
            <person name="Li C."/>
            <person name="Li S.P."/>
            <person name="Hong Q."/>
            <person name="Li W.J."/>
        </authorList>
    </citation>
    <scope>NUCLEOTIDE SEQUENCE [LARGE SCALE GENOMIC DNA]</scope>
    <source>
        <strain evidence="4 5">J6</strain>
    </source>
</reference>
<dbReference type="OrthoDB" id="8373403at2"/>
<protein>
    <submittedName>
        <fullName evidence="4">DUF883 domain-containing protein</fullName>
    </submittedName>
</protein>
<dbReference type="InterPro" id="IPR010279">
    <property type="entry name" value="YqjD/ElaB"/>
</dbReference>
<evidence type="ECO:0000259" key="3">
    <source>
        <dbReference type="Pfam" id="PF19029"/>
    </source>
</evidence>
<dbReference type="PANTHER" id="PTHR35893">
    <property type="entry name" value="INNER MEMBRANE PROTEIN-RELATED"/>
    <property type="match status" value="1"/>
</dbReference>
<keyword evidence="2" id="KW-1133">Transmembrane helix</keyword>
<proteinExistence type="predicted"/>
<dbReference type="KEGG" id="pzh:CX676_04560"/>
<name>A0A2H5EW51_9RHOB</name>
<dbReference type="Proteomes" id="UP000234530">
    <property type="component" value="Chromosome"/>
</dbReference>
<evidence type="ECO:0000313" key="4">
    <source>
        <dbReference type="EMBL" id="AUH63527.1"/>
    </source>
</evidence>
<evidence type="ECO:0000313" key="5">
    <source>
        <dbReference type="Proteomes" id="UP000234530"/>
    </source>
</evidence>
<dbReference type="EMBL" id="CP025430">
    <property type="protein sequence ID" value="AUH63527.1"/>
    <property type="molecule type" value="Genomic_DNA"/>
</dbReference>
<accession>A0A2H5EW51</accession>
<feature type="compositionally biased region" description="Basic and acidic residues" evidence="1">
    <location>
        <begin position="7"/>
        <end position="19"/>
    </location>
</feature>
<sequence length="133" mass="14568">MSSHNYSAEDAKRDVKAAAEETASELRQGARRVADQARETLDNVTRSDSVERVKEKGAELAGAARDAGREYADIARQEADRLYSAGKKRADEVAHYAEDYYDEVSDLVRRKPAQALGIAAGVGFLIGLILARR</sequence>
<keyword evidence="2" id="KW-0472">Membrane</keyword>
<organism evidence="4 5">
    <name type="scientific">Paracoccus zhejiangensis</name>
    <dbReference type="NCBI Taxonomy" id="1077935"/>
    <lineage>
        <taxon>Bacteria</taxon>
        <taxon>Pseudomonadati</taxon>
        <taxon>Pseudomonadota</taxon>
        <taxon>Alphaproteobacteria</taxon>
        <taxon>Rhodobacterales</taxon>
        <taxon>Paracoccaceae</taxon>
        <taxon>Paracoccus</taxon>
    </lineage>
</organism>
<gene>
    <name evidence="4" type="ORF">CX676_04560</name>
</gene>
<feature type="compositionally biased region" description="Basic and acidic residues" evidence="1">
    <location>
        <begin position="32"/>
        <end position="41"/>
    </location>
</feature>
<feature type="domain" description="DUF883" evidence="3">
    <location>
        <begin position="106"/>
        <end position="133"/>
    </location>
</feature>
<dbReference type="GO" id="GO:0043022">
    <property type="term" value="F:ribosome binding"/>
    <property type="evidence" value="ECO:0007669"/>
    <property type="project" value="InterPro"/>
</dbReference>
<feature type="transmembrane region" description="Helical" evidence="2">
    <location>
        <begin position="113"/>
        <end position="131"/>
    </location>
</feature>
<feature type="region of interest" description="Disordered" evidence="1">
    <location>
        <begin position="1"/>
        <end position="55"/>
    </location>
</feature>
<keyword evidence="2" id="KW-0812">Transmembrane</keyword>
<keyword evidence="5" id="KW-1185">Reference proteome</keyword>
<dbReference type="Pfam" id="PF19029">
    <property type="entry name" value="DUF883_C"/>
    <property type="match status" value="1"/>
</dbReference>